<dbReference type="InterPro" id="IPR036388">
    <property type="entry name" value="WH-like_DNA-bd_sf"/>
</dbReference>
<organism evidence="3 4">
    <name type="scientific">Bifidobacterium aquikefiri</name>
    <dbReference type="NCBI Taxonomy" id="1653207"/>
    <lineage>
        <taxon>Bacteria</taxon>
        <taxon>Bacillati</taxon>
        <taxon>Actinomycetota</taxon>
        <taxon>Actinomycetes</taxon>
        <taxon>Bifidobacteriales</taxon>
        <taxon>Bifidobacteriaceae</taxon>
        <taxon>Bifidobacterium</taxon>
    </lineage>
</organism>
<feature type="domain" description="FtsK gamma" evidence="2">
    <location>
        <begin position="113"/>
        <end position="178"/>
    </location>
</feature>
<protein>
    <submittedName>
        <fullName evidence="3">Restriction endonuclease</fullName>
    </submittedName>
</protein>
<proteinExistence type="predicted"/>
<gene>
    <name evidence="3" type="ORF">BAQU_0396</name>
</gene>
<dbReference type="GO" id="GO:0003677">
    <property type="term" value="F:DNA binding"/>
    <property type="evidence" value="ECO:0007669"/>
    <property type="project" value="InterPro"/>
</dbReference>
<keyword evidence="3" id="KW-0378">Hydrolase</keyword>
<dbReference type="InterPro" id="IPR036390">
    <property type="entry name" value="WH_DNA-bd_sf"/>
</dbReference>
<reference evidence="3 4" key="1">
    <citation type="journal article" date="2017" name="BMC Genomics">
        <title>Comparative genomic and phylogenomic analyses of the Bifidobacteriaceae family.</title>
        <authorList>
            <person name="Lugli G.A."/>
            <person name="Milani C."/>
            <person name="Turroni F."/>
            <person name="Duranti S."/>
            <person name="Mancabelli L."/>
            <person name="Mangifesta M."/>
            <person name="Ferrario C."/>
            <person name="Modesto M."/>
            <person name="Mattarelli P."/>
            <person name="Jiri K."/>
            <person name="van Sinderen D."/>
            <person name="Ventura M."/>
        </authorList>
    </citation>
    <scope>NUCLEOTIDE SEQUENCE [LARGE SCALE GENOMIC DNA]</scope>
    <source>
        <strain evidence="3 4">LMG 28769</strain>
    </source>
</reference>
<dbReference type="GO" id="GO:0009307">
    <property type="term" value="P:DNA restriction-modification system"/>
    <property type="evidence" value="ECO:0007669"/>
    <property type="project" value="InterPro"/>
</dbReference>
<dbReference type="AlphaFoldDB" id="A0A261G8J9"/>
<dbReference type="OrthoDB" id="3206608at2"/>
<dbReference type="EMBL" id="MWXA01000003">
    <property type="protein sequence ID" value="OZG67752.1"/>
    <property type="molecule type" value="Genomic_DNA"/>
</dbReference>
<dbReference type="InterPro" id="IPR018541">
    <property type="entry name" value="Ftsk_gamma"/>
</dbReference>
<sequence>MTNLWKSYETSSVDLMQNLENIADVVKPSDSDQSQTNEFQASELPQDIELIPEAIDARVPALEEAADAKPCEQTELYTLIQDRLDTDKKTYLAALKSAYNQNRTNDRAETDDIGDDMDILLQAASLVITSQFGSISMLQRKLRTGFAQSGRLMDILEDRGIVGPSEGSRAREVLVQPQDLQAVLAFFKGEVNSDHSRSSHSGPSQTRIPQSSYRVTSHPGPELNGSNPSLLSEEAPVNATAREFEAWQQNQELQRFMYESSRILNNVFGKDRPFDFSQVRRESKPIPYAPNPDLTKPLRMPTREPYPSHPTKGWFLESRIASYRERLNQIDEKYRQDCLTYRRKTESRKQLLKKYKQDWQITNNALIRKTKSINMAVDVFEQSFLRCEPEAVTQFFSFVLNSSRYPTWIANQFRLQYNASSHLLAVELVLPNIEVIPAAKSYRYIRSTDSIRITKQSKHAIRQLYTSIISQITLRAIYEICSSDHRRTVDTIGLNGIVHSTDPATGLAISPCILSVQTTVEDFNQLNLAEVEPDKCLKHLSATVSSSPEEVQAVRPIINMDMSDPRFVSESDALSGLDQRPNLMSLNPYEFEALVQNLFSKMGLETRQTRPSRDGGVDCVAFDPRPVLGGKIVIQAKRYKNTVGVAAVRDLYGTMQNEGATKGILVTTSGYGSASYQFAKDKPLELIDGTNLLWLLKTHAGVSAKIIPPDNWKDPIGYEEAPY</sequence>
<dbReference type="PANTHER" id="PTHR30015:SF7">
    <property type="entry name" value="TYPE IV METHYL-DIRECTED RESTRICTION ENZYME ECOKMRR"/>
    <property type="match status" value="1"/>
</dbReference>
<dbReference type="InterPro" id="IPR007560">
    <property type="entry name" value="Restrct_endonuc_IV_Mrr"/>
</dbReference>
<dbReference type="Gene3D" id="3.40.1350.10">
    <property type="match status" value="1"/>
</dbReference>
<dbReference type="Pfam" id="PF04471">
    <property type="entry name" value="Mrr_cat"/>
    <property type="match status" value="1"/>
</dbReference>
<dbReference type="SMART" id="SM00843">
    <property type="entry name" value="Ftsk_gamma"/>
    <property type="match status" value="1"/>
</dbReference>
<dbReference type="GO" id="GO:0015666">
    <property type="term" value="F:restriction endodeoxyribonuclease activity"/>
    <property type="evidence" value="ECO:0007669"/>
    <property type="project" value="TreeGrafter"/>
</dbReference>
<dbReference type="InterPro" id="IPR052906">
    <property type="entry name" value="Type_IV_Methyl-Rstrct_Enzyme"/>
</dbReference>
<dbReference type="Proteomes" id="UP000216451">
    <property type="component" value="Unassembled WGS sequence"/>
</dbReference>
<feature type="compositionally biased region" description="Polar residues" evidence="1">
    <location>
        <begin position="205"/>
        <end position="215"/>
    </location>
</feature>
<keyword evidence="4" id="KW-1185">Reference proteome</keyword>
<dbReference type="SUPFAM" id="SSF46785">
    <property type="entry name" value="Winged helix' DNA-binding domain"/>
    <property type="match status" value="1"/>
</dbReference>
<dbReference type="PANTHER" id="PTHR30015">
    <property type="entry name" value="MRR RESTRICTION SYSTEM PROTEIN"/>
    <property type="match status" value="1"/>
</dbReference>
<name>A0A261G8J9_9BIFI</name>
<comment type="caution">
    <text evidence="3">The sequence shown here is derived from an EMBL/GenBank/DDBJ whole genome shotgun (WGS) entry which is preliminary data.</text>
</comment>
<feature type="region of interest" description="Disordered" evidence="1">
    <location>
        <begin position="193"/>
        <end position="231"/>
    </location>
</feature>
<dbReference type="SUPFAM" id="SSF52980">
    <property type="entry name" value="Restriction endonuclease-like"/>
    <property type="match status" value="1"/>
</dbReference>
<dbReference type="Gene3D" id="1.10.10.10">
    <property type="entry name" value="Winged helix-like DNA-binding domain superfamily/Winged helix DNA-binding domain"/>
    <property type="match status" value="1"/>
</dbReference>
<dbReference type="Pfam" id="PF09397">
    <property type="entry name" value="FtsK_gamma"/>
    <property type="match status" value="1"/>
</dbReference>
<accession>A0A261G8J9</accession>
<evidence type="ECO:0000259" key="2">
    <source>
        <dbReference type="SMART" id="SM00843"/>
    </source>
</evidence>
<dbReference type="InterPro" id="IPR011335">
    <property type="entry name" value="Restrct_endonuc-II-like"/>
</dbReference>
<evidence type="ECO:0000313" key="4">
    <source>
        <dbReference type="Proteomes" id="UP000216451"/>
    </source>
</evidence>
<evidence type="ECO:0000256" key="1">
    <source>
        <dbReference type="SAM" id="MobiDB-lite"/>
    </source>
</evidence>
<evidence type="ECO:0000313" key="3">
    <source>
        <dbReference type="EMBL" id="OZG67752.1"/>
    </source>
</evidence>
<keyword evidence="3" id="KW-0540">Nuclease</keyword>
<dbReference type="InterPro" id="IPR011856">
    <property type="entry name" value="tRNA_endonuc-like_dom_sf"/>
</dbReference>
<keyword evidence="3" id="KW-0255">Endonuclease</keyword>